<keyword evidence="8" id="KW-0472">Membrane</keyword>
<comment type="subunit">
    <text evidence="3">Monomer.</text>
</comment>
<dbReference type="GO" id="GO:0015031">
    <property type="term" value="P:protein transport"/>
    <property type="evidence" value="ECO:0007669"/>
    <property type="project" value="UniProtKB-KW"/>
</dbReference>
<keyword evidence="12 13" id="KW-0449">Lipoprotein</keyword>
<evidence type="ECO:0000256" key="7">
    <source>
        <dbReference type="ARBA" id="ARBA00022927"/>
    </source>
</evidence>
<evidence type="ECO:0000256" key="9">
    <source>
        <dbReference type="ARBA" id="ARBA00023139"/>
    </source>
</evidence>
<dbReference type="InterPro" id="IPR029046">
    <property type="entry name" value="LolA/LolB/LppX"/>
</dbReference>
<keyword evidence="9" id="KW-0564">Palmitate</keyword>
<keyword evidence="14" id="KW-1185">Reference proteome</keyword>
<keyword evidence="11" id="KW-0998">Cell outer membrane</keyword>
<accession>A0A5S9MZV4</accession>
<comment type="similarity">
    <text evidence="2">Belongs to the LolB family.</text>
</comment>
<evidence type="ECO:0000256" key="2">
    <source>
        <dbReference type="ARBA" id="ARBA00009696"/>
    </source>
</evidence>
<evidence type="ECO:0000256" key="10">
    <source>
        <dbReference type="ARBA" id="ARBA00023186"/>
    </source>
</evidence>
<dbReference type="Gene3D" id="2.50.20.10">
    <property type="entry name" value="Lipoprotein localisation LolA/LolB/LppX"/>
    <property type="match status" value="1"/>
</dbReference>
<keyword evidence="7" id="KW-0653">Protein transport</keyword>
<name>A0A5S9MZV4_9GAMM</name>
<evidence type="ECO:0000256" key="4">
    <source>
        <dbReference type="ARBA" id="ARBA00016202"/>
    </source>
</evidence>
<sequence length="203" mass="22940">MYHSRLHIRPDIIHHYGSFLRWSLLLVVFGLSACATPPLTSDFDNPDWQVSGKIGIRETGSSTTSGIFQWSQQADAFAIYVYSGFGQLQFTLIGDHRYARIERADGYIESAPSAQTLLQSLTGWSFPIENTYAWLNGQTTGNETDITYNANQQLSGFRSGEWQIQLSRYQPIGDRQLPARIRLMNEALTVTIIVKEYVDAPKL</sequence>
<comment type="subcellular location">
    <subcellularLocation>
        <location evidence="1">Cell outer membrane</location>
        <topology evidence="1">Lipid-anchor</topology>
    </subcellularLocation>
</comment>
<evidence type="ECO:0000256" key="12">
    <source>
        <dbReference type="ARBA" id="ARBA00023288"/>
    </source>
</evidence>
<dbReference type="GO" id="GO:0009279">
    <property type="term" value="C:cell outer membrane"/>
    <property type="evidence" value="ECO:0007669"/>
    <property type="project" value="UniProtKB-SubCell"/>
</dbReference>
<dbReference type="EMBL" id="CACSIO010000001">
    <property type="protein sequence ID" value="CAA0081034.1"/>
    <property type="molecule type" value="Genomic_DNA"/>
</dbReference>
<proteinExistence type="inferred from homology"/>
<organism evidence="13 14">
    <name type="scientific">BD1-7 clade bacterium</name>
    <dbReference type="NCBI Taxonomy" id="2029982"/>
    <lineage>
        <taxon>Bacteria</taxon>
        <taxon>Pseudomonadati</taxon>
        <taxon>Pseudomonadota</taxon>
        <taxon>Gammaproteobacteria</taxon>
        <taxon>Cellvibrionales</taxon>
        <taxon>Spongiibacteraceae</taxon>
        <taxon>BD1-7 clade</taxon>
    </lineage>
</organism>
<dbReference type="NCBIfam" id="TIGR00548">
    <property type="entry name" value="lolB"/>
    <property type="match status" value="1"/>
</dbReference>
<dbReference type="CDD" id="cd16326">
    <property type="entry name" value="LolB"/>
    <property type="match status" value="1"/>
</dbReference>
<keyword evidence="5" id="KW-0813">Transport</keyword>
<keyword evidence="10" id="KW-0143">Chaperone</keyword>
<evidence type="ECO:0000256" key="5">
    <source>
        <dbReference type="ARBA" id="ARBA00022448"/>
    </source>
</evidence>
<evidence type="ECO:0000256" key="8">
    <source>
        <dbReference type="ARBA" id="ARBA00023136"/>
    </source>
</evidence>
<protein>
    <recommendedName>
        <fullName evidence="4">Outer-membrane lipoprotein LolB</fullName>
    </recommendedName>
</protein>
<evidence type="ECO:0000256" key="11">
    <source>
        <dbReference type="ARBA" id="ARBA00023237"/>
    </source>
</evidence>
<dbReference type="AlphaFoldDB" id="A0A5S9MZV4"/>
<dbReference type="OrthoDB" id="9797618at2"/>
<evidence type="ECO:0000256" key="3">
    <source>
        <dbReference type="ARBA" id="ARBA00011245"/>
    </source>
</evidence>
<evidence type="ECO:0000256" key="6">
    <source>
        <dbReference type="ARBA" id="ARBA00022729"/>
    </source>
</evidence>
<dbReference type="InterPro" id="IPR004565">
    <property type="entry name" value="OM_lipoprot_LolB"/>
</dbReference>
<reference evidence="13 14" key="1">
    <citation type="submission" date="2019-11" db="EMBL/GenBank/DDBJ databases">
        <authorList>
            <person name="Holert J."/>
        </authorList>
    </citation>
    <scope>NUCLEOTIDE SEQUENCE [LARGE SCALE GENOMIC DNA]</scope>
    <source>
        <strain evidence="13">SB11_3</strain>
    </source>
</reference>
<keyword evidence="6" id="KW-0732">Signal</keyword>
<dbReference type="SUPFAM" id="SSF89392">
    <property type="entry name" value="Prokaryotic lipoproteins and lipoprotein localization factors"/>
    <property type="match status" value="1"/>
</dbReference>
<dbReference type="Proteomes" id="UP000441399">
    <property type="component" value="Unassembled WGS sequence"/>
</dbReference>
<dbReference type="Pfam" id="PF03550">
    <property type="entry name" value="LolB"/>
    <property type="match status" value="1"/>
</dbReference>
<evidence type="ECO:0000313" key="14">
    <source>
        <dbReference type="Proteomes" id="UP000441399"/>
    </source>
</evidence>
<evidence type="ECO:0000313" key="13">
    <source>
        <dbReference type="EMBL" id="CAA0081034.1"/>
    </source>
</evidence>
<dbReference type="PROSITE" id="PS51257">
    <property type="entry name" value="PROKAR_LIPOPROTEIN"/>
    <property type="match status" value="1"/>
</dbReference>
<evidence type="ECO:0000256" key="1">
    <source>
        <dbReference type="ARBA" id="ARBA00004459"/>
    </source>
</evidence>
<gene>
    <name evidence="13" type="primary">lolB</name>
    <name evidence="13" type="ORF">OPDIPICF_00265</name>
</gene>